<evidence type="ECO:0000313" key="2">
    <source>
        <dbReference type="Proteomes" id="UP000319817"/>
    </source>
</evidence>
<evidence type="ECO:0000313" key="1">
    <source>
        <dbReference type="EMBL" id="QDT10940.1"/>
    </source>
</evidence>
<protein>
    <recommendedName>
        <fullName evidence="3">Alpha/beta hydrolase family protein</fullName>
    </recommendedName>
</protein>
<dbReference type="EMBL" id="CP036526">
    <property type="protein sequence ID" value="QDT10940.1"/>
    <property type="molecule type" value="Genomic_DNA"/>
</dbReference>
<evidence type="ECO:0008006" key="3">
    <source>
        <dbReference type="Google" id="ProtNLM"/>
    </source>
</evidence>
<dbReference type="AlphaFoldDB" id="A0A517NUZ9"/>
<sequence>MLVGAAIAQADDIELSRAIPVANGSMVVMRSPDANPTRLLMHFHGDPKTVRAAYARSELESVLVVINFPGLSTAYSKPFSNDSTLFEQIQQIARTEVASSLRGAEVDWDCVSLSSFSAGYGALREILKTPRNFQQISGIVTADSIYAGLQAEHPKREVDESDMHDFQRFASLAAQGKKKFILSHSAQKTPYASTTETAEYLLRSLELHRSSANDHPVKSMHQVSQAQQGNFLVLGFDGTTGPEHMQHLHNIDLLWRQLSD</sequence>
<gene>
    <name evidence="1" type="ORF">K239x_29330</name>
</gene>
<proteinExistence type="predicted"/>
<name>A0A517NUZ9_9BACT</name>
<keyword evidence="2" id="KW-1185">Reference proteome</keyword>
<organism evidence="1 2">
    <name type="scientific">Stieleria marina</name>
    <dbReference type="NCBI Taxonomy" id="1930275"/>
    <lineage>
        <taxon>Bacteria</taxon>
        <taxon>Pseudomonadati</taxon>
        <taxon>Planctomycetota</taxon>
        <taxon>Planctomycetia</taxon>
        <taxon>Pirellulales</taxon>
        <taxon>Pirellulaceae</taxon>
        <taxon>Stieleria</taxon>
    </lineage>
</organism>
<dbReference type="Proteomes" id="UP000319817">
    <property type="component" value="Chromosome"/>
</dbReference>
<reference evidence="1 2" key="1">
    <citation type="submission" date="2019-02" db="EMBL/GenBank/DDBJ databases">
        <title>Deep-cultivation of Planctomycetes and their phenomic and genomic characterization uncovers novel biology.</title>
        <authorList>
            <person name="Wiegand S."/>
            <person name="Jogler M."/>
            <person name="Boedeker C."/>
            <person name="Pinto D."/>
            <person name="Vollmers J."/>
            <person name="Rivas-Marin E."/>
            <person name="Kohn T."/>
            <person name="Peeters S.H."/>
            <person name="Heuer A."/>
            <person name="Rast P."/>
            <person name="Oberbeckmann S."/>
            <person name="Bunk B."/>
            <person name="Jeske O."/>
            <person name="Meyerdierks A."/>
            <person name="Storesund J.E."/>
            <person name="Kallscheuer N."/>
            <person name="Luecker S."/>
            <person name="Lage O.M."/>
            <person name="Pohl T."/>
            <person name="Merkel B.J."/>
            <person name="Hornburger P."/>
            <person name="Mueller R.-W."/>
            <person name="Bruemmer F."/>
            <person name="Labrenz M."/>
            <person name="Spormann A.M."/>
            <person name="Op den Camp H."/>
            <person name="Overmann J."/>
            <person name="Amann R."/>
            <person name="Jetten M.S.M."/>
            <person name="Mascher T."/>
            <person name="Medema M.H."/>
            <person name="Devos D.P."/>
            <person name="Kaster A.-K."/>
            <person name="Ovreas L."/>
            <person name="Rohde M."/>
            <person name="Galperin M.Y."/>
            <person name="Jogler C."/>
        </authorList>
    </citation>
    <scope>NUCLEOTIDE SEQUENCE [LARGE SCALE GENOMIC DNA]</scope>
    <source>
        <strain evidence="1 2">K23_9</strain>
    </source>
</reference>
<accession>A0A517NUZ9</accession>